<organism evidence="2 3">
    <name type="scientific">Pythium insidiosum</name>
    <name type="common">Pythiosis disease agent</name>
    <dbReference type="NCBI Taxonomy" id="114742"/>
    <lineage>
        <taxon>Eukaryota</taxon>
        <taxon>Sar</taxon>
        <taxon>Stramenopiles</taxon>
        <taxon>Oomycota</taxon>
        <taxon>Peronosporomycetes</taxon>
        <taxon>Pythiales</taxon>
        <taxon>Pythiaceae</taxon>
        <taxon>Pythium</taxon>
    </lineage>
</organism>
<evidence type="ECO:0000313" key="2">
    <source>
        <dbReference type="EMBL" id="KAJ0391231.1"/>
    </source>
</evidence>
<feature type="compositionally biased region" description="Basic and acidic residues" evidence="1">
    <location>
        <begin position="149"/>
        <end position="164"/>
    </location>
</feature>
<dbReference type="AlphaFoldDB" id="A0AAD5LSM4"/>
<feature type="compositionally biased region" description="Acidic residues" evidence="1">
    <location>
        <begin position="127"/>
        <end position="148"/>
    </location>
</feature>
<dbReference type="Proteomes" id="UP001209570">
    <property type="component" value="Unassembled WGS sequence"/>
</dbReference>
<name>A0AAD5LSM4_PYTIN</name>
<sequence length="164" mass="17889">MSDYESFSSDESDDGEDGTEDEDVAPFACDYDEEDHLSKADAAMMDGAFVQSLQVGADGRSNEAVKARESALRSMQWTPVSSAFEVDVPAYIGLTEVAGQLRGVLRRPGKDAGKRKRTRRELQLAGDEGDEEGGESGSDDEWEMPEEDAAGRNENDRSKNQANN</sequence>
<comment type="caution">
    <text evidence="2">The sequence shown here is derived from an EMBL/GenBank/DDBJ whole genome shotgun (WGS) entry which is preliminary data.</text>
</comment>
<gene>
    <name evidence="2" type="ORF">P43SY_011567</name>
</gene>
<keyword evidence="3" id="KW-1185">Reference proteome</keyword>
<reference evidence="2" key="1">
    <citation type="submission" date="2021-12" db="EMBL/GenBank/DDBJ databases">
        <title>Prjna785345.</title>
        <authorList>
            <person name="Rujirawat T."/>
            <person name="Krajaejun T."/>
        </authorList>
    </citation>
    <scope>NUCLEOTIDE SEQUENCE</scope>
    <source>
        <strain evidence="2">Pi057C3</strain>
    </source>
</reference>
<feature type="region of interest" description="Disordered" evidence="1">
    <location>
        <begin position="105"/>
        <end position="164"/>
    </location>
</feature>
<dbReference type="EMBL" id="JAKCXM010001201">
    <property type="protein sequence ID" value="KAJ0391231.1"/>
    <property type="molecule type" value="Genomic_DNA"/>
</dbReference>
<protein>
    <submittedName>
        <fullName evidence="2">Uncharacterized protein</fullName>
    </submittedName>
</protein>
<feature type="compositionally biased region" description="Acidic residues" evidence="1">
    <location>
        <begin position="8"/>
        <end position="26"/>
    </location>
</feature>
<accession>A0AAD5LSM4</accession>
<proteinExistence type="predicted"/>
<evidence type="ECO:0000256" key="1">
    <source>
        <dbReference type="SAM" id="MobiDB-lite"/>
    </source>
</evidence>
<feature type="region of interest" description="Disordered" evidence="1">
    <location>
        <begin position="1"/>
        <end position="26"/>
    </location>
</feature>
<evidence type="ECO:0000313" key="3">
    <source>
        <dbReference type="Proteomes" id="UP001209570"/>
    </source>
</evidence>